<reference evidence="1 2" key="1">
    <citation type="submission" date="2020-08" db="EMBL/GenBank/DDBJ databases">
        <title>Genomic Encyclopedia of Type Strains, Phase IV (KMG-IV): sequencing the most valuable type-strain genomes for metagenomic binning, comparative biology and taxonomic classification.</title>
        <authorList>
            <person name="Goeker M."/>
        </authorList>
    </citation>
    <scope>NUCLEOTIDE SEQUENCE [LARGE SCALE GENOMIC DNA]</scope>
    <source>
        <strain evidence="1 2">DSM 43350</strain>
    </source>
</reference>
<gene>
    <name evidence="1" type="ORF">HNR57_007917</name>
</gene>
<protein>
    <submittedName>
        <fullName evidence="1">Uncharacterized protein</fullName>
    </submittedName>
</protein>
<evidence type="ECO:0000313" key="1">
    <source>
        <dbReference type="EMBL" id="MBB6081954.1"/>
    </source>
</evidence>
<name>A0A7W9TJP3_9ACTN</name>
<accession>A0A7W9TJP3</accession>
<dbReference type="EMBL" id="JACHGV010000027">
    <property type="protein sequence ID" value="MBB6081954.1"/>
    <property type="molecule type" value="Genomic_DNA"/>
</dbReference>
<sequence>MTAGDETRGRVSTKSGAALRAAMARLLAGRPERTDGRLTKENLWREAQVSRATMNRAQEVLAEWDAHIAQHGKTTPREAQRDTIIADLRKKLTAKTQQCTHLEKQLQAAAVAIAALHHDNEALRDELSERATTIVVGIGPQRRRPR</sequence>
<keyword evidence="2" id="KW-1185">Reference proteome</keyword>
<dbReference type="Proteomes" id="UP000591537">
    <property type="component" value="Unassembled WGS sequence"/>
</dbReference>
<proteinExistence type="predicted"/>
<evidence type="ECO:0000313" key="2">
    <source>
        <dbReference type="Proteomes" id="UP000591537"/>
    </source>
</evidence>
<organism evidence="1 2">
    <name type="scientific">Streptomyces paradoxus</name>
    <dbReference type="NCBI Taxonomy" id="66375"/>
    <lineage>
        <taxon>Bacteria</taxon>
        <taxon>Bacillati</taxon>
        <taxon>Actinomycetota</taxon>
        <taxon>Actinomycetes</taxon>
        <taxon>Kitasatosporales</taxon>
        <taxon>Streptomycetaceae</taxon>
        <taxon>Streptomyces</taxon>
    </lineage>
</organism>
<dbReference type="RefSeq" id="WP_184568139.1">
    <property type="nucleotide sequence ID" value="NZ_BAAARS010000028.1"/>
</dbReference>
<dbReference type="AlphaFoldDB" id="A0A7W9TJP3"/>
<comment type="caution">
    <text evidence="1">The sequence shown here is derived from an EMBL/GenBank/DDBJ whole genome shotgun (WGS) entry which is preliminary data.</text>
</comment>